<keyword evidence="1" id="KW-1133">Transmembrane helix</keyword>
<feature type="transmembrane region" description="Helical" evidence="1">
    <location>
        <begin position="95"/>
        <end position="112"/>
    </location>
</feature>
<dbReference type="AlphaFoldDB" id="A0A1G2DT92"/>
<evidence type="ECO:0000313" key="2">
    <source>
        <dbReference type="EMBL" id="OGZ16161.1"/>
    </source>
</evidence>
<accession>A0A1G2DT92</accession>
<gene>
    <name evidence="2" type="ORF">A2494_01675</name>
</gene>
<keyword evidence="1" id="KW-0812">Transmembrane</keyword>
<evidence type="ECO:0000313" key="3">
    <source>
        <dbReference type="Proteomes" id="UP000178106"/>
    </source>
</evidence>
<comment type="caution">
    <text evidence="2">The sequence shown here is derived from an EMBL/GenBank/DDBJ whole genome shotgun (WGS) entry which is preliminary data.</text>
</comment>
<evidence type="ECO:0000256" key="1">
    <source>
        <dbReference type="SAM" id="Phobius"/>
    </source>
</evidence>
<feature type="transmembrane region" description="Helical" evidence="1">
    <location>
        <begin position="7"/>
        <end position="31"/>
    </location>
</feature>
<organism evidence="2 3">
    <name type="scientific">Candidatus Lloydbacteria bacterium RIFOXYC12_FULL_46_25</name>
    <dbReference type="NCBI Taxonomy" id="1798670"/>
    <lineage>
        <taxon>Bacteria</taxon>
        <taxon>Candidatus Lloydiibacteriota</taxon>
    </lineage>
</organism>
<protein>
    <submittedName>
        <fullName evidence="2">Uncharacterized protein</fullName>
    </submittedName>
</protein>
<dbReference type="EMBL" id="MHLU01000181">
    <property type="protein sequence ID" value="OGZ16161.1"/>
    <property type="molecule type" value="Genomic_DNA"/>
</dbReference>
<name>A0A1G2DT92_9BACT</name>
<reference evidence="2 3" key="1">
    <citation type="journal article" date="2016" name="Nat. Commun.">
        <title>Thousands of microbial genomes shed light on interconnected biogeochemical processes in an aquifer system.</title>
        <authorList>
            <person name="Anantharaman K."/>
            <person name="Brown C.T."/>
            <person name="Hug L.A."/>
            <person name="Sharon I."/>
            <person name="Castelle C.J."/>
            <person name="Probst A.J."/>
            <person name="Thomas B.C."/>
            <person name="Singh A."/>
            <person name="Wilkins M.J."/>
            <person name="Karaoz U."/>
            <person name="Brodie E.L."/>
            <person name="Williams K.H."/>
            <person name="Hubbard S.S."/>
            <person name="Banfield J.F."/>
        </authorList>
    </citation>
    <scope>NUCLEOTIDE SEQUENCE [LARGE SCALE GENOMIC DNA]</scope>
</reference>
<feature type="transmembrane region" description="Helical" evidence="1">
    <location>
        <begin position="61"/>
        <end position="83"/>
    </location>
</feature>
<proteinExistence type="predicted"/>
<dbReference type="Proteomes" id="UP000178106">
    <property type="component" value="Unassembled WGS sequence"/>
</dbReference>
<keyword evidence="1" id="KW-0472">Membrane</keyword>
<sequence>MSALSILLVVIYGVFVIGTFLSYVLLTVAMYEENVGNVLDDSEDILDVFHVIPRMLGEIRFLLLCVMAIAWPISYTFFILICLPSRGATFKEFPLITQRILLWFFLGFGKFAPTPGFVRVTDDHY</sequence>